<dbReference type="EMBL" id="CP014671">
    <property type="protein sequence ID" value="ANX03324.1"/>
    <property type="molecule type" value="Genomic_DNA"/>
</dbReference>
<name>A0A1B1YRC2_9GAMM</name>
<evidence type="ECO:0000256" key="7">
    <source>
        <dbReference type="ARBA" id="ARBA00022723"/>
    </source>
</evidence>
<dbReference type="InterPro" id="IPR006311">
    <property type="entry name" value="TAT_signal"/>
</dbReference>
<dbReference type="PROSITE" id="PS51669">
    <property type="entry name" value="4FE4S_MOW_BIS_MGD"/>
    <property type="match status" value="1"/>
</dbReference>
<keyword evidence="8" id="KW-0732">Signal</keyword>
<dbReference type="FunCoup" id="A0A1B1YRC2">
    <property type="interactions" value="229"/>
</dbReference>
<evidence type="ECO:0000256" key="2">
    <source>
        <dbReference type="ARBA" id="ARBA00001966"/>
    </source>
</evidence>
<reference evidence="14" key="1">
    <citation type="submission" date="2016-03" db="EMBL/GenBank/DDBJ databases">
        <title>Complete genome sequence of Solimmundus cernigliae, representing a novel lineage of polycyclic aromatic hydrocarbon degraders within the Gammaproteobacteria.</title>
        <authorList>
            <person name="Singleton D.R."/>
            <person name="Dickey A.N."/>
            <person name="Scholl E.H."/>
            <person name="Wright F.A."/>
            <person name="Aitken M.D."/>
        </authorList>
    </citation>
    <scope>NUCLEOTIDE SEQUENCE [LARGE SCALE GENOMIC DNA]</scope>
    <source>
        <strain evidence="14">TR3.2</strain>
    </source>
</reference>
<dbReference type="Gene3D" id="3.40.228.10">
    <property type="entry name" value="Dimethylsulfoxide Reductase, domain 2"/>
    <property type="match status" value="1"/>
</dbReference>
<dbReference type="AlphaFoldDB" id="A0A1B1YRC2"/>
<comment type="cofactor">
    <cofactor evidence="1">
        <name>Mo-bis(molybdopterin guanine dinucleotide)</name>
        <dbReference type="ChEBI" id="CHEBI:60539"/>
    </cofactor>
</comment>
<sequence length="979" mass="109947">MGKIDQGLSMGTTEAGFSVTRRGFLKGSGGAALALSMSQLGGVVSPAFVRDVFAADQALDYRGMPDLYRQIWNWDKVTWGSHTNVCLPGSCSFHVYVKDGMVWREEQAAKNHASNPNYPDYNPLGCQKGCSFHTNLYGDERIKYPLRRIGERGSGKWERISWDEAVGDIADAIVDGLEEFGPDSFVLDPPHAHLGSVGWAGSHRMNAAIGGVNPDLNVLIGDFYKGISDTIGKMHIGYSADNLFDAELIFTTCTNWSYTMPAVYHFLSEARYNGTELVSIAPDYSPSTIHADYHVPVQTGTDAGFWMALCQVLVDEDLIDRPFIKEQTDLPLLVRADTGKFLREPEVTGAGRQDQLYVYDNKAGAIARAPRGTLAFSGDPALEGSFEVTLHDSSKVTVTPVFERLKKVLAEHTPEKAQAMTGVHPSLVRTLAKKVATKRTAAYIGFSSAKIYHGDLAERSLMLAMALTGNWGKPGTGWNSWAMPADHVEMMMLLEKPVHQGGLEQIRQMEDALAVKLREQDPEISQELIGVELVKQMTAIVGTVPPVFFLYHHAGYKELYDNPAWHDKTLKKSFTEYMDESIEKGWWNKTHLRPAPDKQPRVLMITASNPIRRVRSAAVQYPRHLFPKLKMMFAVEPRMSSSAMFCDIVLPAAWYYEKPDMTISITTNPRMCMIEQAVQPPGECRPEWDIYSAILQKVVAIAAERGLTGYTDVFGQQRRYADLWNRYSMNGYLKTQEDALKEMVAIAEATGTFPKGTTYESFRKAGMIEQASFGMGFMKDVVANEYDPRKPFYSLRWHVDDKKTYPTYTRRAQFYLDHDWYLEAGEALPRWKPQPKIGGDHPFAVTGGHPRHSVHSVHLAQPSLMRLHRAQPVMHINDQVAAKRGIADGELVEVFNDFSDFRITVRTSPTVAPEQVVIYFWEAYQFPEWKVYDRLLIGQPKPLHLAGGYEQLRYYLYNGSPGPSTDRGVRVDIRKIKAA</sequence>
<dbReference type="OrthoDB" id="9759518at2"/>
<dbReference type="InParanoid" id="A0A1B1YRC2"/>
<keyword evidence="9" id="KW-0560">Oxidoreductase</keyword>
<evidence type="ECO:0000313" key="14">
    <source>
        <dbReference type="Proteomes" id="UP000092952"/>
    </source>
</evidence>
<evidence type="ECO:0000256" key="3">
    <source>
        <dbReference type="ARBA" id="ARBA00004196"/>
    </source>
</evidence>
<dbReference type="PANTHER" id="PTHR43742">
    <property type="entry name" value="TRIMETHYLAMINE-N-OXIDE REDUCTASE"/>
    <property type="match status" value="1"/>
</dbReference>
<dbReference type="Gene3D" id="2.20.25.90">
    <property type="entry name" value="ADC-like domains"/>
    <property type="match status" value="1"/>
</dbReference>
<dbReference type="RefSeq" id="WP_068802829.1">
    <property type="nucleotide sequence ID" value="NZ_CP014671.1"/>
</dbReference>
<dbReference type="Proteomes" id="UP000092952">
    <property type="component" value="Chromosome"/>
</dbReference>
<evidence type="ECO:0000256" key="6">
    <source>
        <dbReference type="ARBA" id="ARBA00022505"/>
    </source>
</evidence>
<protein>
    <submittedName>
        <fullName evidence="13">Ethylbenzene dehydrogenase</fullName>
    </submittedName>
</protein>
<proteinExistence type="inferred from homology"/>
<dbReference type="GO" id="GO:0051539">
    <property type="term" value="F:4 iron, 4 sulfur cluster binding"/>
    <property type="evidence" value="ECO:0007669"/>
    <property type="project" value="UniProtKB-KW"/>
</dbReference>
<dbReference type="GO" id="GO:0030313">
    <property type="term" value="C:cell envelope"/>
    <property type="evidence" value="ECO:0007669"/>
    <property type="project" value="UniProtKB-SubCell"/>
</dbReference>
<dbReference type="GO" id="GO:0046872">
    <property type="term" value="F:metal ion binding"/>
    <property type="evidence" value="ECO:0007669"/>
    <property type="project" value="UniProtKB-KW"/>
</dbReference>
<dbReference type="NCBIfam" id="TIGR03479">
    <property type="entry name" value="DMSO_red_II_alp"/>
    <property type="match status" value="1"/>
</dbReference>
<dbReference type="SUPFAM" id="SSF53706">
    <property type="entry name" value="Formate dehydrogenase/DMSO reductase, domains 1-3"/>
    <property type="match status" value="1"/>
</dbReference>
<feature type="domain" description="4Fe-4S Mo/W bis-MGD-type" evidence="12">
    <location>
        <begin position="75"/>
        <end position="140"/>
    </location>
</feature>
<dbReference type="NCBIfam" id="TIGR01409">
    <property type="entry name" value="TAT_signal_seq"/>
    <property type="match status" value="1"/>
</dbReference>
<dbReference type="Gene3D" id="3.40.50.740">
    <property type="match status" value="1"/>
</dbReference>
<dbReference type="InterPro" id="IPR006963">
    <property type="entry name" value="Mopterin_OxRdtase_4Fe-4S_dom"/>
</dbReference>
<dbReference type="GO" id="GO:0016491">
    <property type="term" value="F:oxidoreductase activity"/>
    <property type="evidence" value="ECO:0007669"/>
    <property type="project" value="UniProtKB-KW"/>
</dbReference>
<dbReference type="PROSITE" id="PS51318">
    <property type="entry name" value="TAT"/>
    <property type="match status" value="1"/>
</dbReference>
<keyword evidence="10" id="KW-0408">Iron</keyword>
<keyword evidence="7" id="KW-0479">Metal-binding</keyword>
<evidence type="ECO:0000256" key="11">
    <source>
        <dbReference type="ARBA" id="ARBA00023014"/>
    </source>
</evidence>
<keyword evidence="6" id="KW-0500">Molybdenum</keyword>
<dbReference type="SUPFAM" id="SSF50692">
    <property type="entry name" value="ADC-like"/>
    <property type="match status" value="1"/>
</dbReference>
<dbReference type="Pfam" id="PF00384">
    <property type="entry name" value="Molybdopterin"/>
    <property type="match status" value="1"/>
</dbReference>
<evidence type="ECO:0000256" key="4">
    <source>
        <dbReference type="ARBA" id="ARBA00010312"/>
    </source>
</evidence>
<dbReference type="KEGG" id="gbi:PG2T_03370"/>
<evidence type="ECO:0000256" key="9">
    <source>
        <dbReference type="ARBA" id="ARBA00023002"/>
    </source>
</evidence>
<evidence type="ECO:0000313" key="13">
    <source>
        <dbReference type="EMBL" id="ANX03324.1"/>
    </source>
</evidence>
<dbReference type="InterPro" id="IPR019546">
    <property type="entry name" value="TAT_signal_bac_arc"/>
</dbReference>
<keyword evidence="14" id="KW-1185">Reference proteome</keyword>
<evidence type="ECO:0000259" key="12">
    <source>
        <dbReference type="PROSITE" id="PS51669"/>
    </source>
</evidence>
<dbReference type="InterPro" id="IPR017840">
    <property type="entry name" value="DMSO_Rdtase_II_Mopterin_su"/>
</dbReference>
<keyword evidence="11" id="KW-0411">Iron-sulfur</keyword>
<dbReference type="InterPro" id="IPR009010">
    <property type="entry name" value="Asp_de-COase-like_dom_sf"/>
</dbReference>
<dbReference type="InterPro" id="IPR050612">
    <property type="entry name" value="Prok_Mopterin_Oxidored"/>
</dbReference>
<comment type="subcellular location">
    <subcellularLocation>
        <location evidence="3">Cell envelope</location>
    </subcellularLocation>
</comment>
<organism evidence="13 14">
    <name type="scientific">Immundisolibacter cernigliae</name>
    <dbReference type="NCBI Taxonomy" id="1810504"/>
    <lineage>
        <taxon>Bacteria</taxon>
        <taxon>Pseudomonadati</taxon>
        <taxon>Pseudomonadota</taxon>
        <taxon>Gammaproteobacteria</taxon>
        <taxon>Immundisolibacterales</taxon>
        <taxon>Immundisolibacteraceae</taxon>
        <taxon>Immundisolibacter</taxon>
    </lineage>
</organism>
<dbReference type="Pfam" id="PF01568">
    <property type="entry name" value="Molydop_binding"/>
    <property type="match status" value="1"/>
</dbReference>
<comment type="similarity">
    <text evidence="4">Belongs to the prokaryotic molybdopterin-containing oxidoreductase family.</text>
</comment>
<dbReference type="PANTHER" id="PTHR43742:SF6">
    <property type="entry name" value="OXIDOREDUCTASE YYAE-RELATED"/>
    <property type="match status" value="1"/>
</dbReference>
<dbReference type="STRING" id="1810504.PG2T_03370"/>
<accession>A0A1B1YRC2</accession>
<dbReference type="InterPro" id="IPR006656">
    <property type="entry name" value="Mopterin_OxRdtase"/>
</dbReference>
<dbReference type="Gene3D" id="3.40.50.12440">
    <property type="match status" value="2"/>
</dbReference>
<evidence type="ECO:0000256" key="10">
    <source>
        <dbReference type="ARBA" id="ARBA00023004"/>
    </source>
</evidence>
<evidence type="ECO:0000256" key="8">
    <source>
        <dbReference type="ARBA" id="ARBA00022729"/>
    </source>
</evidence>
<comment type="cofactor">
    <cofactor evidence="2">
        <name>[4Fe-4S] cluster</name>
        <dbReference type="ChEBI" id="CHEBI:49883"/>
    </cofactor>
</comment>
<keyword evidence="5" id="KW-0004">4Fe-4S</keyword>
<evidence type="ECO:0000256" key="1">
    <source>
        <dbReference type="ARBA" id="ARBA00001942"/>
    </source>
</evidence>
<dbReference type="GO" id="GO:0043546">
    <property type="term" value="F:molybdopterin cofactor binding"/>
    <property type="evidence" value="ECO:0007669"/>
    <property type="project" value="InterPro"/>
</dbReference>
<evidence type="ECO:0000256" key="5">
    <source>
        <dbReference type="ARBA" id="ARBA00022485"/>
    </source>
</evidence>
<gene>
    <name evidence="13" type="ORF">PG2T_03370</name>
</gene>
<dbReference type="InterPro" id="IPR006657">
    <property type="entry name" value="MoPterin_dinucl-bd_dom"/>
</dbReference>